<protein>
    <submittedName>
        <fullName evidence="5">Phenylacetic acid degradation-related protein</fullName>
    </submittedName>
</protein>
<evidence type="ECO:0000259" key="3">
    <source>
        <dbReference type="Pfam" id="PF03061"/>
    </source>
</evidence>
<reference evidence="5 6" key="3">
    <citation type="journal article" name="Genome Announc.">
        <title>Improved Draft Genome Sequence of Clostridium pasteurianum Strain ATCC 6013 (DSM 525) Using a Hybrid Next-Generation Sequencing Approach.</title>
        <authorList>
            <person name="Pyne M.E."/>
            <person name="Utturkar S."/>
            <person name="Brown S.D."/>
            <person name="Moo-Young M."/>
            <person name="Chung D.A."/>
            <person name="Chou C.P."/>
        </authorList>
    </citation>
    <scope>NUCLEOTIDE SEQUENCE [LARGE SCALE GENOMIC DNA]</scope>
    <source>
        <strain evidence="5 6">ATCC 6013</strain>
    </source>
</reference>
<feature type="domain" description="Thioesterase" evidence="3">
    <location>
        <begin position="33"/>
        <end position="109"/>
    </location>
</feature>
<dbReference type="RefSeq" id="WP_003447419.1">
    <property type="nucleotide sequence ID" value="NZ_ANZB01000015.1"/>
</dbReference>
<evidence type="ECO:0000256" key="2">
    <source>
        <dbReference type="ARBA" id="ARBA00022801"/>
    </source>
</evidence>
<keyword evidence="7" id="KW-1185">Reference proteome</keyword>
<name>A0A0H3J3V8_CLOPA</name>
<dbReference type="CDD" id="cd03443">
    <property type="entry name" value="PaaI_thioesterase"/>
    <property type="match status" value="1"/>
</dbReference>
<dbReference type="PANTHER" id="PTHR43240">
    <property type="entry name" value="1,4-DIHYDROXY-2-NAPHTHOYL-COA THIOESTERASE 1"/>
    <property type="match status" value="1"/>
</dbReference>
<dbReference type="SUPFAM" id="SSF54637">
    <property type="entry name" value="Thioesterase/thiol ester dehydrase-isomerase"/>
    <property type="match status" value="1"/>
</dbReference>
<dbReference type="EMBL" id="CP009268">
    <property type="protein sequence ID" value="AJA52599.1"/>
    <property type="molecule type" value="Genomic_DNA"/>
</dbReference>
<dbReference type="GeneID" id="93074677"/>
<dbReference type="AlphaFoldDB" id="A0A0H3J3V8"/>
<dbReference type="GO" id="GO:0005829">
    <property type="term" value="C:cytosol"/>
    <property type="evidence" value="ECO:0007669"/>
    <property type="project" value="TreeGrafter"/>
</dbReference>
<organism evidence="4 7">
    <name type="scientific">Clostridium pasteurianum DSM 525 = ATCC 6013</name>
    <dbReference type="NCBI Taxonomy" id="1262449"/>
    <lineage>
        <taxon>Bacteria</taxon>
        <taxon>Bacillati</taxon>
        <taxon>Bacillota</taxon>
        <taxon>Clostridia</taxon>
        <taxon>Eubacteriales</taxon>
        <taxon>Clostridiaceae</taxon>
        <taxon>Clostridium</taxon>
    </lineage>
</organism>
<dbReference type="InterPro" id="IPR029069">
    <property type="entry name" value="HotDog_dom_sf"/>
</dbReference>
<dbReference type="Proteomes" id="UP000030905">
    <property type="component" value="Chromosome"/>
</dbReference>
<evidence type="ECO:0000313" key="4">
    <source>
        <dbReference type="EMBL" id="AJA52599.1"/>
    </source>
</evidence>
<dbReference type="KEGG" id="cpat:CLPA_c25420"/>
<evidence type="ECO:0000313" key="6">
    <source>
        <dbReference type="Proteomes" id="UP000028042"/>
    </source>
</evidence>
<dbReference type="KEGG" id="cpae:CPAST_c25420"/>
<reference evidence="4 7" key="1">
    <citation type="journal article" date="2015" name="Genome Announc.">
        <title>Complete Genome Sequence of the Nitrogen-Fixing and Solvent-Producing Clostridium pasteurianum DSM 525.</title>
        <authorList>
            <person name="Poehlein A."/>
            <person name="Grosse-Honebrink A."/>
            <person name="Zhang Y."/>
            <person name="Minton N.P."/>
            <person name="Daniel R."/>
        </authorList>
    </citation>
    <scope>NUCLEOTIDE SEQUENCE [LARGE SCALE GENOMIC DNA]</scope>
    <source>
        <strain evidence="4">DSM 525</strain>
        <strain evidence="7">DSM 525 / ATCC 6013</strain>
    </source>
</reference>
<gene>
    <name evidence="4" type="ORF">CLPA_c25420</name>
    <name evidence="5" type="ORF">CP6013_00638</name>
</gene>
<reference evidence="5" key="2">
    <citation type="submission" date="2015-10" db="EMBL/GenBank/DDBJ databases">
        <title>Improved Draft Genome Sequence of Clostridium pasteurianum Strain ATCC 6013 (DSM 525) Using a Hybrid Next-Generation Sequencing Approach.</title>
        <authorList>
            <person name="Pyne M.E."/>
            <person name="Utturkar S.M."/>
            <person name="Brown S.D."/>
            <person name="Moo-Young M."/>
            <person name="Chung D.A."/>
            <person name="Chou P.C."/>
        </authorList>
    </citation>
    <scope>NUCLEOTIDE SEQUENCE</scope>
    <source>
        <strain evidence="5">ATCC 6013</strain>
    </source>
</reference>
<comment type="similarity">
    <text evidence="1">Belongs to the thioesterase PaaI family.</text>
</comment>
<dbReference type="eggNOG" id="COG2050">
    <property type="taxonomic scope" value="Bacteria"/>
</dbReference>
<keyword evidence="2" id="KW-0378">Hydrolase</keyword>
<dbReference type="EMBL" id="JPGY02000001">
    <property type="protein sequence ID" value="KRU11391.1"/>
    <property type="molecule type" value="Genomic_DNA"/>
</dbReference>
<dbReference type="Pfam" id="PF03061">
    <property type="entry name" value="4HBT"/>
    <property type="match status" value="1"/>
</dbReference>
<dbReference type="GO" id="GO:0061522">
    <property type="term" value="F:1,4-dihydroxy-2-naphthoyl-CoA thioesterase activity"/>
    <property type="evidence" value="ECO:0007669"/>
    <property type="project" value="TreeGrafter"/>
</dbReference>
<dbReference type="InterPro" id="IPR003736">
    <property type="entry name" value="PAAI_dom"/>
</dbReference>
<evidence type="ECO:0000256" key="1">
    <source>
        <dbReference type="ARBA" id="ARBA00008324"/>
    </source>
</evidence>
<dbReference type="NCBIfam" id="TIGR00369">
    <property type="entry name" value="unchar_dom_1"/>
    <property type="match status" value="1"/>
</dbReference>
<sequence>MNLIEGLNIEYVHVYESGLEAKMTLTQFHDQTFGYLHGGATIAFGETIAGYASNKKINKDEMAVGQNITANHMKPKKIEGYIIAKGKLMRKGKTSHVWSIEMFDEDKLLISYLTVTNSIIKSNKD</sequence>
<evidence type="ECO:0000313" key="7">
    <source>
        <dbReference type="Proteomes" id="UP000030905"/>
    </source>
</evidence>
<evidence type="ECO:0000313" key="5">
    <source>
        <dbReference type="EMBL" id="KRU11391.1"/>
    </source>
</evidence>
<dbReference type="PANTHER" id="PTHR43240:SF5">
    <property type="entry name" value="1,4-DIHYDROXY-2-NAPHTHOYL-COA THIOESTERASE 1"/>
    <property type="match status" value="1"/>
</dbReference>
<dbReference type="PATRIC" id="fig|1262449.3.peg.3493"/>
<accession>A0A0H3J3V8</accession>
<dbReference type="Gene3D" id="3.10.129.10">
    <property type="entry name" value="Hotdog Thioesterase"/>
    <property type="match status" value="1"/>
</dbReference>
<proteinExistence type="inferred from homology"/>
<dbReference type="Proteomes" id="UP000028042">
    <property type="component" value="Unassembled WGS sequence"/>
</dbReference>
<dbReference type="InterPro" id="IPR006683">
    <property type="entry name" value="Thioestr_dom"/>
</dbReference>